<evidence type="ECO:0000256" key="4">
    <source>
        <dbReference type="ARBA" id="ARBA00023274"/>
    </source>
</evidence>
<dbReference type="Gene3D" id="1.10.455.10">
    <property type="entry name" value="Ribosomal protein S7 domain"/>
    <property type="match status" value="1"/>
</dbReference>
<feature type="domain" description="BTB" evidence="6">
    <location>
        <begin position="90"/>
        <end position="162"/>
    </location>
</feature>
<dbReference type="InterPro" id="IPR036823">
    <property type="entry name" value="Ribosomal_uS7_dom_sf"/>
</dbReference>
<accession>A0AAN7KRI1</accession>
<evidence type="ECO:0000259" key="6">
    <source>
        <dbReference type="PROSITE" id="PS50097"/>
    </source>
</evidence>
<gene>
    <name evidence="7" type="ORF">SAY86_013671</name>
</gene>
<comment type="similarity">
    <text evidence="2">Belongs to the universal ribosomal protein uS7 family.</text>
</comment>
<keyword evidence="8" id="KW-1185">Reference proteome</keyword>
<dbReference type="GO" id="GO:1990904">
    <property type="term" value="C:ribonucleoprotein complex"/>
    <property type="evidence" value="ECO:0007669"/>
    <property type="project" value="UniProtKB-KW"/>
</dbReference>
<dbReference type="PANTHER" id="PTHR24413">
    <property type="entry name" value="SPECKLE-TYPE POZ PROTEIN"/>
    <property type="match status" value="1"/>
</dbReference>
<dbReference type="SUPFAM" id="SSF54695">
    <property type="entry name" value="POZ domain"/>
    <property type="match status" value="1"/>
</dbReference>
<dbReference type="SUPFAM" id="SSF47973">
    <property type="entry name" value="Ribosomal protein S7"/>
    <property type="match status" value="1"/>
</dbReference>
<dbReference type="GO" id="GO:0005840">
    <property type="term" value="C:ribosome"/>
    <property type="evidence" value="ECO:0007669"/>
    <property type="project" value="UniProtKB-KW"/>
</dbReference>
<feature type="compositionally biased region" description="Low complexity" evidence="5">
    <location>
        <begin position="185"/>
        <end position="196"/>
    </location>
</feature>
<keyword evidence="3" id="KW-0689">Ribosomal protein</keyword>
<evidence type="ECO:0000313" key="8">
    <source>
        <dbReference type="Proteomes" id="UP001346149"/>
    </source>
</evidence>
<proteinExistence type="inferred from homology"/>
<evidence type="ECO:0000256" key="1">
    <source>
        <dbReference type="ARBA" id="ARBA00004906"/>
    </source>
</evidence>
<dbReference type="CDD" id="cd18186">
    <property type="entry name" value="BTB_POZ_ZBTB_KLHL-like"/>
    <property type="match status" value="1"/>
</dbReference>
<feature type="region of interest" description="Disordered" evidence="5">
    <location>
        <begin position="166"/>
        <end position="196"/>
    </location>
</feature>
<evidence type="ECO:0000313" key="7">
    <source>
        <dbReference type="EMBL" id="KAK4771896.1"/>
    </source>
</evidence>
<name>A0AAN7KRI1_TRANT</name>
<dbReference type="AlphaFoldDB" id="A0AAN7KRI1"/>
<comment type="pathway">
    <text evidence="1">Protein modification; protein ubiquitination.</text>
</comment>
<evidence type="ECO:0000256" key="5">
    <source>
        <dbReference type="SAM" id="MobiDB-lite"/>
    </source>
</evidence>
<feature type="compositionally biased region" description="Low complexity" evidence="5">
    <location>
        <begin position="166"/>
        <end position="178"/>
    </location>
</feature>
<dbReference type="Proteomes" id="UP001346149">
    <property type="component" value="Unassembled WGS sequence"/>
</dbReference>
<dbReference type="Gene3D" id="3.30.710.10">
    <property type="entry name" value="Potassium Channel Kv1.1, Chain A"/>
    <property type="match status" value="1"/>
</dbReference>
<dbReference type="InterPro" id="IPR000210">
    <property type="entry name" value="BTB/POZ_dom"/>
</dbReference>
<comment type="caution">
    <text evidence="7">The sequence shown here is derived from an EMBL/GenBank/DDBJ whole genome shotgun (WGS) entry which is preliminary data.</text>
</comment>
<organism evidence="7 8">
    <name type="scientific">Trapa natans</name>
    <name type="common">Water chestnut</name>
    <dbReference type="NCBI Taxonomy" id="22666"/>
    <lineage>
        <taxon>Eukaryota</taxon>
        <taxon>Viridiplantae</taxon>
        <taxon>Streptophyta</taxon>
        <taxon>Embryophyta</taxon>
        <taxon>Tracheophyta</taxon>
        <taxon>Spermatophyta</taxon>
        <taxon>Magnoliopsida</taxon>
        <taxon>eudicotyledons</taxon>
        <taxon>Gunneridae</taxon>
        <taxon>Pentapetalae</taxon>
        <taxon>rosids</taxon>
        <taxon>malvids</taxon>
        <taxon>Myrtales</taxon>
        <taxon>Lythraceae</taxon>
        <taxon>Trapa</taxon>
    </lineage>
</organism>
<dbReference type="Pfam" id="PF00651">
    <property type="entry name" value="BTB"/>
    <property type="match status" value="1"/>
</dbReference>
<dbReference type="InterPro" id="IPR011333">
    <property type="entry name" value="SKP1/BTB/POZ_sf"/>
</dbReference>
<dbReference type="SMART" id="SM00225">
    <property type="entry name" value="BTB"/>
    <property type="match status" value="1"/>
</dbReference>
<reference evidence="7 8" key="1">
    <citation type="journal article" date="2023" name="Hortic Res">
        <title>Pangenome of water caltrop reveals structural variations and asymmetric subgenome divergence after allopolyploidization.</title>
        <authorList>
            <person name="Zhang X."/>
            <person name="Chen Y."/>
            <person name="Wang L."/>
            <person name="Yuan Y."/>
            <person name="Fang M."/>
            <person name="Shi L."/>
            <person name="Lu R."/>
            <person name="Comes H.P."/>
            <person name="Ma Y."/>
            <person name="Chen Y."/>
            <person name="Huang G."/>
            <person name="Zhou Y."/>
            <person name="Zheng Z."/>
            <person name="Qiu Y."/>
        </authorList>
    </citation>
    <scope>NUCLEOTIDE SEQUENCE [LARGE SCALE GENOMIC DNA]</scope>
    <source>
        <strain evidence="7">F231</strain>
    </source>
</reference>
<dbReference type="PROSITE" id="PS50097">
    <property type="entry name" value="BTB"/>
    <property type="match status" value="1"/>
</dbReference>
<evidence type="ECO:0000256" key="3">
    <source>
        <dbReference type="ARBA" id="ARBA00022980"/>
    </source>
</evidence>
<protein>
    <recommendedName>
        <fullName evidence="6">BTB domain-containing protein</fullName>
    </recommendedName>
</protein>
<sequence length="242" mass="27579">MEEYRINYTKVHHIMQQAVDTSPLRRGNHAMMHGRNNGKKLMAVRIVKHAMEIIHLLTEANPIQLAFLMFWFPVENPSSGSGRFSALSFSDVVPVSSDESWLSAPVPAHRAVLANQSPVFKAMLENEMTESKSRTIKIDDVSYEALRAFVNFMYMAEACMDEQLASRTRPSVPSSTSCTRRKPAWTSSSRPSSWCWPRSTSTTPSTCLTRREHMDKLTRQEEYAEKAPMLVVVIYETYLPSR</sequence>
<dbReference type="EMBL" id="JAXQNO010000020">
    <property type="protein sequence ID" value="KAK4771896.1"/>
    <property type="molecule type" value="Genomic_DNA"/>
</dbReference>
<keyword evidence="4" id="KW-0687">Ribonucleoprotein</keyword>
<evidence type="ECO:0000256" key="2">
    <source>
        <dbReference type="ARBA" id="ARBA00007151"/>
    </source>
</evidence>